<name>A0A1A9X444_9MUSC</name>
<reference evidence="2" key="1">
    <citation type="submission" date="2014-03" db="EMBL/GenBank/DDBJ databases">
        <authorList>
            <person name="Aksoy S."/>
            <person name="Warren W."/>
            <person name="Wilson R.K."/>
        </authorList>
    </citation>
    <scope>NUCLEOTIDE SEQUENCE [LARGE SCALE GENOMIC DNA]</scope>
    <source>
        <strain evidence="2">IAEA</strain>
    </source>
</reference>
<keyword evidence="2" id="KW-1185">Reference proteome</keyword>
<accession>A0A1A9X444</accession>
<dbReference type="VEuPathDB" id="VectorBase:GBRI043539"/>
<reference evidence="1" key="2">
    <citation type="submission" date="2020-05" db="UniProtKB">
        <authorList>
            <consortium name="EnsemblMetazoa"/>
        </authorList>
    </citation>
    <scope>IDENTIFICATION</scope>
    <source>
        <strain evidence="1">IAEA</strain>
    </source>
</reference>
<dbReference type="AlphaFoldDB" id="A0A1A9X444"/>
<evidence type="ECO:0000313" key="2">
    <source>
        <dbReference type="Proteomes" id="UP000091820"/>
    </source>
</evidence>
<organism evidence="1 2">
    <name type="scientific">Glossina brevipalpis</name>
    <dbReference type="NCBI Taxonomy" id="37001"/>
    <lineage>
        <taxon>Eukaryota</taxon>
        <taxon>Metazoa</taxon>
        <taxon>Ecdysozoa</taxon>
        <taxon>Arthropoda</taxon>
        <taxon>Hexapoda</taxon>
        <taxon>Insecta</taxon>
        <taxon>Pterygota</taxon>
        <taxon>Neoptera</taxon>
        <taxon>Endopterygota</taxon>
        <taxon>Diptera</taxon>
        <taxon>Brachycera</taxon>
        <taxon>Muscomorpha</taxon>
        <taxon>Hippoboscoidea</taxon>
        <taxon>Glossinidae</taxon>
        <taxon>Glossina</taxon>
    </lineage>
</organism>
<evidence type="ECO:0000313" key="1">
    <source>
        <dbReference type="EnsemblMetazoa" id="GBRI043539-PA"/>
    </source>
</evidence>
<protein>
    <submittedName>
        <fullName evidence="1">Uncharacterized protein</fullName>
    </submittedName>
</protein>
<dbReference type="Proteomes" id="UP000091820">
    <property type="component" value="Unassembled WGS sequence"/>
</dbReference>
<dbReference type="EnsemblMetazoa" id="GBRI043539-RA">
    <property type="protein sequence ID" value="GBRI043539-PA"/>
    <property type="gene ID" value="GBRI043539"/>
</dbReference>
<proteinExistence type="predicted"/>
<sequence>MTTSAIKTSFLMMLRIMTAKLTGISMSITRRRIRISLIAIWITLIWTMITMITRITRCVIRARPIICASPKPVENPIPRPNFDFNLVGVGKWLVVLFNITELQLIL</sequence>